<keyword evidence="3" id="KW-0653">Protein transport</keyword>
<dbReference type="AlphaFoldDB" id="A0A316VSW8"/>
<proteinExistence type="inferred from homology"/>
<gene>
    <name evidence="5" type="ORF">IE81DRAFT_283196</name>
</gene>
<accession>A0A316VSW8</accession>
<keyword evidence="2" id="KW-0813">Transport</keyword>
<dbReference type="InterPro" id="IPR014041">
    <property type="entry name" value="ESCRT-II_cplx_Vps25-sub_N"/>
</dbReference>
<protein>
    <recommendedName>
        <fullName evidence="4">ESCRT-II complex subunit VPS25</fullName>
    </recommendedName>
</protein>
<dbReference type="FunFam" id="1.10.10.10:FF:000141">
    <property type="entry name" value="vacuolar protein-sorting-associated protein 25"/>
    <property type="match status" value="1"/>
</dbReference>
<dbReference type="GO" id="GO:0042803">
    <property type="term" value="F:protein homodimerization activity"/>
    <property type="evidence" value="ECO:0007669"/>
    <property type="project" value="TreeGrafter"/>
</dbReference>
<name>A0A316VSW8_9BASI</name>
<dbReference type="EMBL" id="KZ819409">
    <property type="protein sequence ID" value="PWN40686.1"/>
    <property type="molecule type" value="Genomic_DNA"/>
</dbReference>
<dbReference type="GO" id="GO:0043328">
    <property type="term" value="P:protein transport to vacuole involved in ubiquitin-dependent protein catabolic process via the multivesicular body sorting pathway"/>
    <property type="evidence" value="ECO:0007669"/>
    <property type="project" value="TreeGrafter"/>
</dbReference>
<feature type="non-terminal residue" evidence="5">
    <location>
        <position position="182"/>
    </location>
</feature>
<evidence type="ECO:0000256" key="1">
    <source>
        <dbReference type="ARBA" id="ARBA00009674"/>
    </source>
</evidence>
<dbReference type="Proteomes" id="UP000245783">
    <property type="component" value="Unassembled WGS sequence"/>
</dbReference>
<dbReference type="PANTHER" id="PTHR13149:SF0">
    <property type="entry name" value="VACUOLAR PROTEIN-SORTING-ASSOCIATED PROTEIN 25"/>
    <property type="match status" value="1"/>
</dbReference>
<dbReference type="InterPro" id="IPR036390">
    <property type="entry name" value="WH_DNA-bd_sf"/>
</dbReference>
<dbReference type="Pfam" id="PF05871">
    <property type="entry name" value="ESCRT-II"/>
    <property type="match status" value="1"/>
</dbReference>
<keyword evidence="6" id="KW-1185">Reference proteome</keyword>
<dbReference type="SUPFAM" id="SSF46785">
    <property type="entry name" value="Winged helix' DNA-binding domain"/>
    <property type="match status" value="2"/>
</dbReference>
<dbReference type="GO" id="GO:0000814">
    <property type="term" value="C:ESCRT II complex"/>
    <property type="evidence" value="ECO:0007669"/>
    <property type="project" value="InterPro"/>
</dbReference>
<organism evidence="5 6">
    <name type="scientific">Ceraceosorus guamensis</name>
    <dbReference type="NCBI Taxonomy" id="1522189"/>
    <lineage>
        <taxon>Eukaryota</taxon>
        <taxon>Fungi</taxon>
        <taxon>Dikarya</taxon>
        <taxon>Basidiomycota</taxon>
        <taxon>Ustilaginomycotina</taxon>
        <taxon>Exobasidiomycetes</taxon>
        <taxon>Ceraceosorales</taxon>
        <taxon>Ceraceosoraceae</taxon>
        <taxon>Ceraceosorus</taxon>
    </lineage>
</organism>
<evidence type="ECO:0000256" key="2">
    <source>
        <dbReference type="ARBA" id="ARBA00022448"/>
    </source>
</evidence>
<evidence type="ECO:0000256" key="4">
    <source>
        <dbReference type="ARBA" id="ARBA00030094"/>
    </source>
</evidence>
<evidence type="ECO:0000313" key="5">
    <source>
        <dbReference type="EMBL" id="PWN40686.1"/>
    </source>
</evidence>
<dbReference type="GO" id="GO:0016236">
    <property type="term" value="P:macroautophagy"/>
    <property type="evidence" value="ECO:0007669"/>
    <property type="project" value="UniProtKB-ARBA"/>
</dbReference>
<feature type="non-terminal residue" evidence="5">
    <location>
        <position position="1"/>
    </location>
</feature>
<comment type="similarity">
    <text evidence="1">Belongs to the VPS25 family.</text>
</comment>
<dbReference type="RefSeq" id="XP_025367846.1">
    <property type="nucleotide sequence ID" value="XM_025511559.1"/>
</dbReference>
<sequence>YTFPPLHSFPPFFTPQSHAETWSTQATNWSSIIRSWCKHHRRFFLDAKGEWERGGADGLFESRICARRLDELAIERILAFMVERGELPSKPKIGAALSTRALIFWYRPEEWADQIYAWICSTGQNGSILTLYELTHGDPSEGTEFHELPDEMLRKALAILIKDGKAALLEATGGEGDGVKFL</sequence>
<dbReference type="GeneID" id="37033429"/>
<evidence type="ECO:0000313" key="6">
    <source>
        <dbReference type="Proteomes" id="UP000245783"/>
    </source>
</evidence>
<dbReference type="STRING" id="1522189.A0A316VSW8"/>
<dbReference type="FunCoup" id="A0A316VSW8">
    <property type="interactions" value="221"/>
</dbReference>
<dbReference type="PANTHER" id="PTHR13149">
    <property type="entry name" value="VACUOLAR PROTEIN SORTING-ASSOCIATED PROTEIN VPS25"/>
    <property type="match status" value="1"/>
</dbReference>
<dbReference type="InterPro" id="IPR008570">
    <property type="entry name" value="ESCRT-II_cplx_Vps25-sub"/>
</dbReference>
<dbReference type="OrthoDB" id="245150at2759"/>
<dbReference type="Gene3D" id="1.10.10.570">
    <property type="entry name" value="Winged helix' DNA-binding domain. Chain C. Domain 1"/>
    <property type="match status" value="1"/>
</dbReference>
<dbReference type="InterPro" id="IPR036388">
    <property type="entry name" value="WH-like_DNA-bd_sf"/>
</dbReference>
<dbReference type="InParanoid" id="A0A316VSW8"/>
<dbReference type="Gene3D" id="1.10.10.10">
    <property type="entry name" value="Winged helix-like DNA-binding domain superfamily/Winged helix DNA-binding domain"/>
    <property type="match status" value="1"/>
</dbReference>
<evidence type="ECO:0000256" key="3">
    <source>
        <dbReference type="ARBA" id="ARBA00022927"/>
    </source>
</evidence>
<reference evidence="5 6" key="1">
    <citation type="journal article" date="2018" name="Mol. Biol. Evol.">
        <title>Broad Genomic Sampling Reveals a Smut Pathogenic Ancestry of the Fungal Clade Ustilaginomycotina.</title>
        <authorList>
            <person name="Kijpornyongpan T."/>
            <person name="Mondo S.J."/>
            <person name="Barry K."/>
            <person name="Sandor L."/>
            <person name="Lee J."/>
            <person name="Lipzen A."/>
            <person name="Pangilinan J."/>
            <person name="LaButti K."/>
            <person name="Hainaut M."/>
            <person name="Henrissat B."/>
            <person name="Grigoriev I.V."/>
            <person name="Spatafora J.W."/>
            <person name="Aime M.C."/>
        </authorList>
    </citation>
    <scope>NUCLEOTIDE SEQUENCE [LARGE SCALE GENOMIC DNA]</scope>
    <source>
        <strain evidence="5 6">MCA 4658</strain>
    </source>
</reference>
<dbReference type="GO" id="GO:0005198">
    <property type="term" value="F:structural molecule activity"/>
    <property type="evidence" value="ECO:0007669"/>
    <property type="project" value="TreeGrafter"/>
</dbReference>